<gene>
    <name evidence="7" type="ORF">HNR09_002424</name>
</gene>
<dbReference type="SUPFAM" id="SSF48498">
    <property type="entry name" value="Tetracyclin repressor-like, C-terminal domain"/>
    <property type="match status" value="1"/>
</dbReference>
<proteinExistence type="predicted"/>
<dbReference type="InterPro" id="IPR001647">
    <property type="entry name" value="HTH_TetR"/>
</dbReference>
<dbReference type="InterPro" id="IPR049445">
    <property type="entry name" value="TetR_SbtR-like_C"/>
</dbReference>
<evidence type="ECO:0000256" key="4">
    <source>
        <dbReference type="PROSITE-ProRule" id="PRU00335"/>
    </source>
</evidence>
<evidence type="ECO:0000256" key="2">
    <source>
        <dbReference type="ARBA" id="ARBA00023125"/>
    </source>
</evidence>
<evidence type="ECO:0000259" key="6">
    <source>
        <dbReference type="PROSITE" id="PS50977"/>
    </source>
</evidence>
<feature type="region of interest" description="Disordered" evidence="5">
    <location>
        <begin position="199"/>
        <end position="219"/>
    </location>
</feature>
<evidence type="ECO:0000313" key="7">
    <source>
        <dbReference type="EMBL" id="NYJ79013.1"/>
    </source>
</evidence>
<dbReference type="Pfam" id="PF00440">
    <property type="entry name" value="TetR_N"/>
    <property type="match status" value="1"/>
</dbReference>
<dbReference type="Pfam" id="PF21597">
    <property type="entry name" value="TetR_C_43"/>
    <property type="match status" value="1"/>
</dbReference>
<keyword evidence="3" id="KW-0804">Transcription</keyword>
<keyword evidence="8" id="KW-1185">Reference proteome</keyword>
<evidence type="ECO:0000313" key="8">
    <source>
        <dbReference type="Proteomes" id="UP000535437"/>
    </source>
</evidence>
<dbReference type="InterPro" id="IPR050109">
    <property type="entry name" value="HTH-type_TetR-like_transc_reg"/>
</dbReference>
<dbReference type="InterPro" id="IPR009057">
    <property type="entry name" value="Homeodomain-like_sf"/>
</dbReference>
<dbReference type="InterPro" id="IPR036271">
    <property type="entry name" value="Tet_transcr_reg_TetR-rel_C_sf"/>
</dbReference>
<dbReference type="EMBL" id="JACCFY010000001">
    <property type="protein sequence ID" value="NYJ79013.1"/>
    <property type="molecule type" value="Genomic_DNA"/>
</dbReference>
<reference evidence="7 8" key="1">
    <citation type="submission" date="2020-07" db="EMBL/GenBank/DDBJ databases">
        <title>Sequencing the genomes of 1000 actinobacteria strains.</title>
        <authorList>
            <person name="Klenk H.-P."/>
        </authorList>
    </citation>
    <scope>NUCLEOTIDE SEQUENCE [LARGE SCALE GENOMIC DNA]</scope>
    <source>
        <strain evidence="7 8">DSM 15475</strain>
    </source>
</reference>
<feature type="domain" description="HTH tetR-type" evidence="6">
    <location>
        <begin position="17"/>
        <end position="76"/>
    </location>
</feature>
<evidence type="ECO:0000256" key="1">
    <source>
        <dbReference type="ARBA" id="ARBA00023015"/>
    </source>
</evidence>
<accession>A0A7Z0GNL2</accession>
<dbReference type="GO" id="GO:0000976">
    <property type="term" value="F:transcription cis-regulatory region binding"/>
    <property type="evidence" value="ECO:0007669"/>
    <property type="project" value="TreeGrafter"/>
</dbReference>
<dbReference type="AlphaFoldDB" id="A0A7Z0GNL2"/>
<comment type="caution">
    <text evidence="7">The sequence shown here is derived from an EMBL/GenBank/DDBJ whole genome shotgun (WGS) entry which is preliminary data.</text>
</comment>
<dbReference type="Gene3D" id="1.10.357.10">
    <property type="entry name" value="Tetracycline Repressor, domain 2"/>
    <property type="match status" value="1"/>
</dbReference>
<dbReference type="PROSITE" id="PS50977">
    <property type="entry name" value="HTH_TETR_2"/>
    <property type="match status" value="1"/>
</dbReference>
<dbReference type="PRINTS" id="PR00455">
    <property type="entry name" value="HTHTETR"/>
</dbReference>
<feature type="DNA-binding region" description="H-T-H motif" evidence="4">
    <location>
        <begin position="39"/>
        <end position="58"/>
    </location>
</feature>
<sequence>MPPDTRSESRPLRADAERNRQRLLGAAQELFAERGLEVTLDDVARRAGVGVGTAYRRFANRTALIEAVLDSAVEDVVELAEEALAADLGPWKAFEQFFLAASTKFAGNRGLRELLFDGGSEAGAALSGVRERLSPAVDAILTRARDAGELRADLDHTDFPMLQIMLGAVTQRTRDFSPEIWRRYAVLLLDGLRAARDISTPLPEGAPAESDLLDQASRS</sequence>
<dbReference type="PANTHER" id="PTHR30055:SF234">
    <property type="entry name" value="HTH-TYPE TRANSCRIPTIONAL REGULATOR BETI"/>
    <property type="match status" value="1"/>
</dbReference>
<keyword evidence="1" id="KW-0805">Transcription regulation</keyword>
<keyword evidence="2 4" id="KW-0238">DNA-binding</keyword>
<dbReference type="Proteomes" id="UP000535437">
    <property type="component" value="Unassembled WGS sequence"/>
</dbReference>
<dbReference type="PANTHER" id="PTHR30055">
    <property type="entry name" value="HTH-TYPE TRANSCRIPTIONAL REGULATOR RUTR"/>
    <property type="match status" value="1"/>
</dbReference>
<dbReference type="RefSeq" id="WP_179542291.1">
    <property type="nucleotide sequence ID" value="NZ_BAAALL010000001.1"/>
</dbReference>
<organism evidence="7 8">
    <name type="scientific">Nesterenkonia xinjiangensis</name>
    <dbReference type="NCBI Taxonomy" id="225327"/>
    <lineage>
        <taxon>Bacteria</taxon>
        <taxon>Bacillati</taxon>
        <taxon>Actinomycetota</taxon>
        <taxon>Actinomycetes</taxon>
        <taxon>Micrococcales</taxon>
        <taxon>Micrococcaceae</taxon>
        <taxon>Nesterenkonia</taxon>
    </lineage>
</organism>
<name>A0A7Z0GNL2_9MICC</name>
<dbReference type="SUPFAM" id="SSF46689">
    <property type="entry name" value="Homeodomain-like"/>
    <property type="match status" value="1"/>
</dbReference>
<evidence type="ECO:0000256" key="5">
    <source>
        <dbReference type="SAM" id="MobiDB-lite"/>
    </source>
</evidence>
<evidence type="ECO:0000256" key="3">
    <source>
        <dbReference type="ARBA" id="ARBA00023163"/>
    </source>
</evidence>
<protein>
    <submittedName>
        <fullName evidence="7">AcrR family transcriptional regulator</fullName>
    </submittedName>
</protein>
<dbReference type="GO" id="GO:0003700">
    <property type="term" value="F:DNA-binding transcription factor activity"/>
    <property type="evidence" value="ECO:0007669"/>
    <property type="project" value="TreeGrafter"/>
</dbReference>